<accession>B9SIW6</accession>
<reference evidence="2" key="1">
    <citation type="journal article" date="2010" name="Nat. Biotechnol.">
        <title>Draft genome sequence of the oilseed species Ricinus communis.</title>
        <authorList>
            <person name="Chan A.P."/>
            <person name="Crabtree J."/>
            <person name="Zhao Q."/>
            <person name="Lorenzi H."/>
            <person name="Orvis J."/>
            <person name="Puiu D."/>
            <person name="Melake-Berhan A."/>
            <person name="Jones K.M."/>
            <person name="Redman J."/>
            <person name="Chen G."/>
            <person name="Cahoon E.B."/>
            <person name="Gedil M."/>
            <person name="Stanke M."/>
            <person name="Haas B.J."/>
            <person name="Wortman J.R."/>
            <person name="Fraser-Liggett C.M."/>
            <person name="Ravel J."/>
            <person name="Rabinowicz P.D."/>
        </authorList>
    </citation>
    <scope>NUCLEOTIDE SEQUENCE [LARGE SCALE GENOMIC DNA]</scope>
    <source>
        <strain evidence="2">cv. Hale</strain>
    </source>
</reference>
<evidence type="ECO:0000313" key="1">
    <source>
        <dbReference type="EMBL" id="EEF36455.1"/>
    </source>
</evidence>
<gene>
    <name evidence="1" type="ORF">RCOM_0790690</name>
</gene>
<keyword evidence="2" id="KW-1185">Reference proteome</keyword>
<evidence type="ECO:0008006" key="3">
    <source>
        <dbReference type="Google" id="ProtNLM"/>
    </source>
</evidence>
<evidence type="ECO:0000313" key="2">
    <source>
        <dbReference type="Proteomes" id="UP000008311"/>
    </source>
</evidence>
<organism evidence="1 2">
    <name type="scientific">Ricinus communis</name>
    <name type="common">Castor bean</name>
    <dbReference type="NCBI Taxonomy" id="3988"/>
    <lineage>
        <taxon>Eukaryota</taxon>
        <taxon>Viridiplantae</taxon>
        <taxon>Streptophyta</taxon>
        <taxon>Embryophyta</taxon>
        <taxon>Tracheophyta</taxon>
        <taxon>Spermatophyta</taxon>
        <taxon>Magnoliopsida</taxon>
        <taxon>eudicotyledons</taxon>
        <taxon>Gunneridae</taxon>
        <taxon>Pentapetalae</taxon>
        <taxon>rosids</taxon>
        <taxon>fabids</taxon>
        <taxon>Malpighiales</taxon>
        <taxon>Euphorbiaceae</taxon>
        <taxon>Acalyphoideae</taxon>
        <taxon>Acalypheae</taxon>
        <taxon>Ricinus</taxon>
    </lineage>
</organism>
<dbReference type="AlphaFoldDB" id="B9SIW6"/>
<name>B9SIW6_RICCO</name>
<dbReference type="Proteomes" id="UP000008311">
    <property type="component" value="Unassembled WGS sequence"/>
</dbReference>
<dbReference type="InParanoid" id="B9SIW6"/>
<protein>
    <recommendedName>
        <fullName evidence="3">Ubiquitin-like protease family profile domain-containing protein</fullName>
    </recommendedName>
</protein>
<dbReference type="EMBL" id="EQ973977">
    <property type="protein sequence ID" value="EEF36455.1"/>
    <property type="molecule type" value="Genomic_DNA"/>
</dbReference>
<sequence length="57" mass="6932">MEKKDPKIGERVRNFSRHFLKFPWQSTKNQVDCGMYYLRHMETFKGDLPNWNAKLTI</sequence>
<proteinExistence type="predicted"/>